<dbReference type="GO" id="GO:0004674">
    <property type="term" value="F:protein serine/threonine kinase activity"/>
    <property type="evidence" value="ECO:0007669"/>
    <property type="project" value="UniProtKB-EC"/>
</dbReference>
<evidence type="ECO:0000259" key="9">
    <source>
        <dbReference type="Pfam" id="PF14380"/>
    </source>
</evidence>
<reference evidence="10 11" key="1">
    <citation type="journal article" date="2018" name="Mol. Plant">
        <title>The genome of Artemisia annua provides insight into the evolution of Asteraceae family and artemisinin biosynthesis.</title>
        <authorList>
            <person name="Shen Q."/>
            <person name="Zhang L."/>
            <person name="Liao Z."/>
            <person name="Wang S."/>
            <person name="Yan T."/>
            <person name="Shi P."/>
            <person name="Liu M."/>
            <person name="Fu X."/>
            <person name="Pan Q."/>
            <person name="Wang Y."/>
            <person name="Lv Z."/>
            <person name="Lu X."/>
            <person name="Zhang F."/>
            <person name="Jiang W."/>
            <person name="Ma Y."/>
            <person name="Chen M."/>
            <person name="Hao X."/>
            <person name="Li L."/>
            <person name="Tang Y."/>
            <person name="Lv G."/>
            <person name="Zhou Y."/>
            <person name="Sun X."/>
            <person name="Brodelius P.E."/>
            <person name="Rose J.K.C."/>
            <person name="Tang K."/>
        </authorList>
    </citation>
    <scope>NUCLEOTIDE SEQUENCE [LARGE SCALE GENOMIC DNA]</scope>
    <source>
        <strain evidence="11">cv. Huhao1</strain>
        <tissue evidence="10">Leaf</tissue>
    </source>
</reference>
<dbReference type="Pfam" id="PF14380">
    <property type="entry name" value="WAK_assoc"/>
    <property type="match status" value="1"/>
</dbReference>
<gene>
    <name evidence="10" type="ORF">CTI12_AA591130</name>
</gene>
<comment type="catalytic activity">
    <reaction evidence="5">
        <text>L-threonyl-[protein] + ATP = O-phospho-L-threonyl-[protein] + ADP + H(+)</text>
        <dbReference type="Rhea" id="RHEA:46608"/>
        <dbReference type="Rhea" id="RHEA-COMP:11060"/>
        <dbReference type="Rhea" id="RHEA-COMP:11605"/>
        <dbReference type="ChEBI" id="CHEBI:15378"/>
        <dbReference type="ChEBI" id="CHEBI:30013"/>
        <dbReference type="ChEBI" id="CHEBI:30616"/>
        <dbReference type="ChEBI" id="CHEBI:61977"/>
        <dbReference type="ChEBI" id="CHEBI:456216"/>
        <dbReference type="EC" id="2.7.11.1"/>
    </reaction>
</comment>
<dbReference type="Proteomes" id="UP000245207">
    <property type="component" value="Unassembled WGS sequence"/>
</dbReference>
<feature type="domain" description="Wall-associated receptor kinase C-terminal" evidence="9">
    <location>
        <begin position="217"/>
        <end position="264"/>
    </location>
</feature>
<evidence type="ECO:0000256" key="3">
    <source>
        <dbReference type="ARBA" id="ARBA00022729"/>
    </source>
</evidence>
<protein>
    <recommendedName>
        <fullName evidence="2">non-specific serine/threonine protein kinase</fullName>
        <ecNumber evidence="2">2.7.11.1</ecNumber>
    </recommendedName>
</protein>
<dbReference type="STRING" id="35608.A0A2U1KKY6"/>
<name>A0A2U1KKY6_ARTAN</name>
<keyword evidence="4" id="KW-0325">Glycoprotein</keyword>
<dbReference type="OrthoDB" id="1933476at2759"/>
<dbReference type="EC" id="2.7.11.1" evidence="2"/>
<dbReference type="PANTHER" id="PTHR33355">
    <property type="entry name" value="WALL-ASSOCIATED RECEPTOR KINASE CARBOXY-TERMINAL PROTEIN-RELATED"/>
    <property type="match status" value="1"/>
</dbReference>
<evidence type="ECO:0000256" key="7">
    <source>
        <dbReference type="SAM" id="SignalP"/>
    </source>
</evidence>
<keyword evidence="11" id="KW-1185">Reference proteome</keyword>
<dbReference type="Pfam" id="PF13947">
    <property type="entry name" value="GUB_WAK_bind"/>
    <property type="match status" value="1"/>
</dbReference>
<evidence type="ECO:0000313" key="11">
    <source>
        <dbReference type="Proteomes" id="UP000245207"/>
    </source>
</evidence>
<dbReference type="AlphaFoldDB" id="A0A2U1KKY6"/>
<organism evidence="10 11">
    <name type="scientific">Artemisia annua</name>
    <name type="common">Sweet wormwood</name>
    <dbReference type="NCBI Taxonomy" id="35608"/>
    <lineage>
        <taxon>Eukaryota</taxon>
        <taxon>Viridiplantae</taxon>
        <taxon>Streptophyta</taxon>
        <taxon>Embryophyta</taxon>
        <taxon>Tracheophyta</taxon>
        <taxon>Spermatophyta</taxon>
        <taxon>Magnoliopsida</taxon>
        <taxon>eudicotyledons</taxon>
        <taxon>Gunneridae</taxon>
        <taxon>Pentapetalae</taxon>
        <taxon>asterids</taxon>
        <taxon>campanulids</taxon>
        <taxon>Asterales</taxon>
        <taxon>Asteraceae</taxon>
        <taxon>Asteroideae</taxon>
        <taxon>Anthemideae</taxon>
        <taxon>Artemisiinae</taxon>
        <taxon>Artemisia</taxon>
    </lineage>
</organism>
<evidence type="ECO:0000256" key="1">
    <source>
        <dbReference type="ARBA" id="ARBA00004167"/>
    </source>
</evidence>
<proteinExistence type="predicted"/>
<evidence type="ECO:0000313" key="10">
    <source>
        <dbReference type="EMBL" id="PWA37371.1"/>
    </source>
</evidence>
<evidence type="ECO:0000256" key="4">
    <source>
        <dbReference type="ARBA" id="ARBA00023180"/>
    </source>
</evidence>
<feature type="chain" id="PRO_5015674315" description="non-specific serine/threonine protein kinase" evidence="7">
    <location>
        <begin position="33"/>
        <end position="476"/>
    </location>
</feature>
<dbReference type="PANTHER" id="PTHR33355:SF10">
    <property type="entry name" value="EGF-LIKE DOMAIN-CONTAINING PROTEIN"/>
    <property type="match status" value="1"/>
</dbReference>
<accession>A0A2U1KKY6</accession>
<dbReference type="InterPro" id="IPR032872">
    <property type="entry name" value="WAK_assoc_C"/>
</dbReference>
<comment type="subcellular location">
    <subcellularLocation>
        <location evidence="1">Membrane</location>
        <topology evidence="1">Single-pass membrane protein</topology>
    </subcellularLocation>
</comment>
<dbReference type="GO" id="GO:0016020">
    <property type="term" value="C:membrane"/>
    <property type="evidence" value="ECO:0007669"/>
    <property type="project" value="UniProtKB-SubCell"/>
</dbReference>
<feature type="signal peptide" evidence="7">
    <location>
        <begin position="1"/>
        <end position="32"/>
    </location>
</feature>
<feature type="domain" description="Wall-associated receptor kinase galacturonan-binding" evidence="8">
    <location>
        <begin position="35"/>
        <end position="95"/>
    </location>
</feature>
<evidence type="ECO:0000256" key="6">
    <source>
        <dbReference type="ARBA" id="ARBA00048679"/>
    </source>
</evidence>
<evidence type="ECO:0000256" key="5">
    <source>
        <dbReference type="ARBA" id="ARBA00047899"/>
    </source>
</evidence>
<keyword evidence="10" id="KW-0449">Lipoprotein</keyword>
<comment type="catalytic activity">
    <reaction evidence="6">
        <text>L-seryl-[protein] + ATP = O-phospho-L-seryl-[protein] + ADP + H(+)</text>
        <dbReference type="Rhea" id="RHEA:17989"/>
        <dbReference type="Rhea" id="RHEA-COMP:9863"/>
        <dbReference type="Rhea" id="RHEA-COMP:11604"/>
        <dbReference type="ChEBI" id="CHEBI:15378"/>
        <dbReference type="ChEBI" id="CHEBI:29999"/>
        <dbReference type="ChEBI" id="CHEBI:30616"/>
        <dbReference type="ChEBI" id="CHEBI:83421"/>
        <dbReference type="ChEBI" id="CHEBI:456216"/>
        <dbReference type="EC" id="2.7.11.1"/>
    </reaction>
</comment>
<dbReference type="InterPro" id="IPR025287">
    <property type="entry name" value="WAK_GUB"/>
</dbReference>
<keyword evidence="3 7" id="KW-0732">Signal</keyword>
<comment type="caution">
    <text evidence="10">The sequence shown here is derived from an EMBL/GenBank/DDBJ whole genome shotgun (WGS) entry which is preliminary data.</text>
</comment>
<sequence length="476" mass="53518">MSTHTNIIRPSLTTKLVVITVILALSFSTTTSQTCKSTCGPVSVKYPFGTGLGCGDPRFQTRVTCTNQHLTFITHTGCYPITNIDYSNQVIYITDPSMSTCACTQPSKGFSLDWDAPFSFHDDTVFALLNCDVSSSPIFKSDSHNNTVSPVCDTGSGSRVCGLLNSCQAVSKLGIQVSTCCVYTPVDLGPSFEMDLQKLNCGSYSGLYGFKDHVDDPNSWKYGVALKYKFNFNNEYPPLCANCEKSNGVCGYGGQYNSFVCNCRTGINTTTDCFFESTWNGSPRPLPTSYGLFWAMCTFSPWAKTKYPQDSLLFPLRKRFVCWANFQNVIWLNLDSIYSDSWNLEQLSIALNICDSLFQERDLWLKIWLKCASPHLDHFHLWNHARGWTTPTFNASVITTTRDQYMLPEGPVLRTEGPLLHTDVYKHHNVSSPTLRVFSVFQRFVLAFPLLCYLITLQRSSTDLISEKYISLMKYN</sequence>
<dbReference type="EMBL" id="PKPP01016864">
    <property type="protein sequence ID" value="PWA37371.1"/>
    <property type="molecule type" value="Genomic_DNA"/>
</dbReference>
<dbReference type="GO" id="GO:0030247">
    <property type="term" value="F:polysaccharide binding"/>
    <property type="evidence" value="ECO:0007669"/>
    <property type="project" value="InterPro"/>
</dbReference>
<evidence type="ECO:0000256" key="2">
    <source>
        <dbReference type="ARBA" id="ARBA00012513"/>
    </source>
</evidence>
<evidence type="ECO:0000259" key="8">
    <source>
        <dbReference type="Pfam" id="PF13947"/>
    </source>
</evidence>